<dbReference type="RefSeq" id="WP_354701426.1">
    <property type="nucleotide sequence ID" value="NZ_CP114014.1"/>
</dbReference>
<dbReference type="PIRSF" id="PIRSF005052">
    <property type="entry name" value="P-loopkin"/>
    <property type="match status" value="1"/>
</dbReference>
<dbReference type="Gene3D" id="3.40.50.300">
    <property type="entry name" value="P-loop containing nucleotide triphosphate hydrolases"/>
    <property type="match status" value="1"/>
</dbReference>
<evidence type="ECO:0000256" key="2">
    <source>
        <dbReference type="ARBA" id="ARBA00022840"/>
    </source>
</evidence>
<feature type="domain" description="RapZ-like N-terminal" evidence="5">
    <location>
        <begin position="21"/>
        <end position="172"/>
    </location>
</feature>
<organism evidence="7">
    <name type="scientific">Paraconexibacter sp. AEG42_29</name>
    <dbReference type="NCBI Taxonomy" id="2997339"/>
    <lineage>
        <taxon>Bacteria</taxon>
        <taxon>Bacillati</taxon>
        <taxon>Actinomycetota</taxon>
        <taxon>Thermoleophilia</taxon>
        <taxon>Solirubrobacterales</taxon>
        <taxon>Paraconexibacteraceae</taxon>
        <taxon>Paraconexibacter</taxon>
    </lineage>
</organism>
<dbReference type="GO" id="GO:0005524">
    <property type="term" value="F:ATP binding"/>
    <property type="evidence" value="ECO:0007669"/>
    <property type="project" value="UniProtKB-UniRule"/>
</dbReference>
<evidence type="ECO:0000259" key="5">
    <source>
        <dbReference type="Pfam" id="PF03668"/>
    </source>
</evidence>
<dbReference type="InterPro" id="IPR005337">
    <property type="entry name" value="RapZ-like"/>
</dbReference>
<evidence type="ECO:0000313" key="7">
    <source>
        <dbReference type="EMBL" id="XAY04901.1"/>
    </source>
</evidence>
<dbReference type="InterPro" id="IPR027417">
    <property type="entry name" value="P-loop_NTPase"/>
</dbReference>
<name>A0AAU7ATH2_9ACTN</name>
<feature type="binding site" evidence="4">
    <location>
        <begin position="78"/>
        <end position="81"/>
    </location>
    <ligand>
        <name>GTP</name>
        <dbReference type="ChEBI" id="CHEBI:37565"/>
    </ligand>
</feature>
<dbReference type="AlphaFoldDB" id="A0AAU7ATH2"/>
<dbReference type="GO" id="GO:0005525">
    <property type="term" value="F:GTP binding"/>
    <property type="evidence" value="ECO:0007669"/>
    <property type="project" value="UniProtKB-UniRule"/>
</dbReference>
<keyword evidence="3 4" id="KW-0342">GTP-binding</keyword>
<dbReference type="Pfam" id="PF22740">
    <property type="entry name" value="PapZ_C"/>
    <property type="match status" value="1"/>
</dbReference>
<dbReference type="KEGG" id="parq:DSM112329_01739"/>
<accession>A0AAU7ATH2</accession>
<dbReference type="PANTHER" id="PTHR30448:SF0">
    <property type="entry name" value="RNASE ADAPTER PROTEIN RAPZ"/>
    <property type="match status" value="1"/>
</dbReference>
<evidence type="ECO:0000256" key="1">
    <source>
        <dbReference type="ARBA" id="ARBA00022741"/>
    </source>
</evidence>
<dbReference type="HAMAP" id="MF_00636">
    <property type="entry name" value="RapZ_like"/>
    <property type="match status" value="1"/>
</dbReference>
<proteinExistence type="inferred from homology"/>
<keyword evidence="1 4" id="KW-0547">Nucleotide-binding</keyword>
<evidence type="ECO:0000256" key="4">
    <source>
        <dbReference type="HAMAP-Rule" id="MF_00636"/>
    </source>
</evidence>
<evidence type="ECO:0000256" key="3">
    <source>
        <dbReference type="ARBA" id="ARBA00023134"/>
    </source>
</evidence>
<dbReference type="SUPFAM" id="SSF52540">
    <property type="entry name" value="P-loop containing nucleoside triphosphate hydrolases"/>
    <property type="match status" value="1"/>
</dbReference>
<gene>
    <name evidence="7" type="primary">yvcJ</name>
    <name evidence="7" type="ORF">DSM112329_01739</name>
</gene>
<dbReference type="InterPro" id="IPR053930">
    <property type="entry name" value="RapZ-like_N"/>
</dbReference>
<reference evidence="7" key="1">
    <citation type="submission" date="2022-12" db="EMBL/GenBank/DDBJ databases">
        <title>Paraconexibacter alkalitolerans sp. nov. and Baekduia alba sp. nov., isolated from soil and emended description of the genera Paraconexibacter (Chun et al., 2020) and Baekduia (An et al., 2020).</title>
        <authorList>
            <person name="Vieira S."/>
            <person name="Huber K.J."/>
            <person name="Geppert A."/>
            <person name="Wolf J."/>
            <person name="Neumann-Schaal M."/>
            <person name="Muesken M."/>
            <person name="Overmann J."/>
        </authorList>
    </citation>
    <scope>NUCLEOTIDE SEQUENCE</scope>
    <source>
        <strain evidence="7">AEG42_29</strain>
    </source>
</reference>
<dbReference type="NCBIfam" id="NF003828">
    <property type="entry name" value="PRK05416.1"/>
    <property type="match status" value="1"/>
</dbReference>
<keyword evidence="2 4" id="KW-0067">ATP-binding</keyword>
<protein>
    <submittedName>
        <fullName evidence="7">Nucleotide-binding protein YvcJ</fullName>
    </submittedName>
</protein>
<dbReference type="InterPro" id="IPR053931">
    <property type="entry name" value="RapZ_C"/>
</dbReference>
<dbReference type="EMBL" id="CP114014">
    <property type="protein sequence ID" value="XAY04901.1"/>
    <property type="molecule type" value="Genomic_DNA"/>
</dbReference>
<feature type="domain" description="RapZ C-terminal" evidence="6">
    <location>
        <begin position="183"/>
        <end position="302"/>
    </location>
</feature>
<dbReference type="PANTHER" id="PTHR30448">
    <property type="entry name" value="RNASE ADAPTER PROTEIN RAPZ"/>
    <property type="match status" value="1"/>
</dbReference>
<evidence type="ECO:0000259" key="6">
    <source>
        <dbReference type="Pfam" id="PF22740"/>
    </source>
</evidence>
<feature type="binding site" evidence="4">
    <location>
        <begin position="27"/>
        <end position="34"/>
    </location>
    <ligand>
        <name>ATP</name>
        <dbReference type="ChEBI" id="CHEBI:30616"/>
    </ligand>
</feature>
<dbReference type="Pfam" id="PF03668">
    <property type="entry name" value="RapZ-like_N"/>
    <property type="match status" value="1"/>
</dbReference>
<sequence length="307" mass="33337">MAPAGADEPVAPAAAPSRLQDLVVITGFSGAGKSTAMNVFEDAGYFCVDNLPPEMIRGLVDLFMHEGSKVEHAAVVSDVRGGEFFDALSAVVDGLTTLQVAHRVLFLDADEQTLMNRYKETRRRHPLAPTSSIATGIAAEQAALEPLKARADFVVDTTGLSAADLRRRIAAEYLPRANAGRLAVTFQSFGFKHGPPRDADLAFDVRFLPNPYYVPELRLLTGRDAQVVDYVARDGHLSDFYDRLIPLLDFLLPQYQAEGKSHLVVAVGCTGGRHRSVAVSEHLASRYGGREDLVVEVTHRDAGRAKP</sequence>